<protein>
    <recommendedName>
        <fullName evidence="3">DNA N-6-adenine-methyltransferase (Dam)</fullName>
    </recommendedName>
</protein>
<reference evidence="1 2" key="1">
    <citation type="submission" date="2020-07" db="EMBL/GenBank/DDBJ databases">
        <title>Sequencing the genomes of 1000 actinobacteria strains.</title>
        <authorList>
            <person name="Klenk H.-P."/>
        </authorList>
    </citation>
    <scope>NUCLEOTIDE SEQUENCE [LARGE SCALE GENOMIC DNA]</scope>
    <source>
        <strain evidence="1 2">DSM 18248</strain>
    </source>
</reference>
<keyword evidence="2" id="KW-1185">Reference proteome</keyword>
<dbReference type="InterPro" id="IPR008593">
    <property type="entry name" value="Dam_MeTrfase"/>
</dbReference>
<proteinExistence type="predicted"/>
<comment type="caution">
    <text evidence="1">The sequence shown here is derived from an EMBL/GenBank/DDBJ whole genome shotgun (WGS) entry which is preliminary data.</text>
</comment>
<sequence>MREDVLARWSVDLDAAATVQVALVENYLGPDHADPARRDALAFENWAGLLPVGQVVWLNPPYTPASSLEGFLQRAVTTAAAGVTVAGLVPASTGTDWWWRNIVEPGAEVEYLRGRLIYGGPHSTGGPAPWASALVTWRPAV</sequence>
<dbReference type="Proteomes" id="UP000537326">
    <property type="component" value="Unassembled WGS sequence"/>
</dbReference>
<dbReference type="AlphaFoldDB" id="A0A7Y9YB14"/>
<dbReference type="GO" id="GO:0009007">
    <property type="term" value="F:site-specific DNA-methyltransferase (adenine-specific) activity"/>
    <property type="evidence" value="ECO:0007669"/>
    <property type="project" value="InterPro"/>
</dbReference>
<evidence type="ECO:0000313" key="2">
    <source>
        <dbReference type="Proteomes" id="UP000537326"/>
    </source>
</evidence>
<name>A0A7Y9YB14_9ACTN</name>
<evidence type="ECO:0008006" key="3">
    <source>
        <dbReference type="Google" id="ProtNLM"/>
    </source>
</evidence>
<dbReference type="GO" id="GO:0003677">
    <property type="term" value="F:DNA binding"/>
    <property type="evidence" value="ECO:0007669"/>
    <property type="project" value="InterPro"/>
</dbReference>
<organism evidence="1 2">
    <name type="scientific">Nocardioides marinus</name>
    <dbReference type="NCBI Taxonomy" id="374514"/>
    <lineage>
        <taxon>Bacteria</taxon>
        <taxon>Bacillati</taxon>
        <taxon>Actinomycetota</taxon>
        <taxon>Actinomycetes</taxon>
        <taxon>Propionibacteriales</taxon>
        <taxon>Nocardioidaceae</taxon>
        <taxon>Nocardioides</taxon>
    </lineage>
</organism>
<accession>A0A7Y9YB14</accession>
<evidence type="ECO:0000313" key="1">
    <source>
        <dbReference type="EMBL" id="NYI08549.1"/>
    </source>
</evidence>
<dbReference type="GO" id="GO:0009307">
    <property type="term" value="P:DNA restriction-modification system"/>
    <property type="evidence" value="ECO:0007669"/>
    <property type="project" value="InterPro"/>
</dbReference>
<dbReference type="Pfam" id="PF05869">
    <property type="entry name" value="Dam"/>
    <property type="match status" value="1"/>
</dbReference>
<dbReference type="EMBL" id="JACBZI010000001">
    <property type="protein sequence ID" value="NYI08549.1"/>
    <property type="molecule type" value="Genomic_DNA"/>
</dbReference>
<gene>
    <name evidence="1" type="ORF">BKA05_000064</name>
</gene>